<evidence type="ECO:0000313" key="2">
    <source>
        <dbReference type="EMBL" id="KKK49216.1"/>
    </source>
</evidence>
<evidence type="ECO:0008006" key="3">
    <source>
        <dbReference type="Google" id="ProtNLM"/>
    </source>
</evidence>
<sequence length="203" mass="22202">MPDEVKDPVQDPGKGTPGEAVIEIEAGNTFNKQQIIDLRNTKVSLEKDLGDVRGVLTTAQADLEKSKNEFSTLNIAKLQGLNELDSARAKIKELEGVTQTYISPDKYKAIQDEVEGHKWESLVTKVDFLNKTFGVEVGKLHGKSLGELGLMQEGLELGGAKSKPAVLNTKDNATSSPDWQSSIEQNKLKIAELRSKKGKVRSD</sequence>
<proteinExistence type="predicted"/>
<feature type="compositionally biased region" description="Polar residues" evidence="1">
    <location>
        <begin position="169"/>
        <end position="182"/>
    </location>
</feature>
<dbReference type="AlphaFoldDB" id="A0A0F8YM98"/>
<feature type="region of interest" description="Disordered" evidence="1">
    <location>
        <begin position="162"/>
        <end position="182"/>
    </location>
</feature>
<gene>
    <name evidence="2" type="ORF">LCGC14_3137300</name>
</gene>
<reference evidence="2" key="1">
    <citation type="journal article" date="2015" name="Nature">
        <title>Complex archaea that bridge the gap between prokaryotes and eukaryotes.</title>
        <authorList>
            <person name="Spang A."/>
            <person name="Saw J.H."/>
            <person name="Jorgensen S.L."/>
            <person name="Zaremba-Niedzwiedzka K."/>
            <person name="Martijn J."/>
            <person name="Lind A.E."/>
            <person name="van Eijk R."/>
            <person name="Schleper C."/>
            <person name="Guy L."/>
            <person name="Ettema T.J."/>
        </authorList>
    </citation>
    <scope>NUCLEOTIDE SEQUENCE</scope>
</reference>
<accession>A0A0F8YM98</accession>
<dbReference type="EMBL" id="LAZR01068662">
    <property type="protein sequence ID" value="KKK49216.1"/>
    <property type="molecule type" value="Genomic_DNA"/>
</dbReference>
<protein>
    <recommendedName>
        <fullName evidence="3">Scaffolding protein</fullName>
    </recommendedName>
</protein>
<name>A0A0F8YM98_9ZZZZ</name>
<evidence type="ECO:0000256" key="1">
    <source>
        <dbReference type="SAM" id="MobiDB-lite"/>
    </source>
</evidence>
<comment type="caution">
    <text evidence="2">The sequence shown here is derived from an EMBL/GenBank/DDBJ whole genome shotgun (WGS) entry which is preliminary data.</text>
</comment>
<organism evidence="2">
    <name type="scientific">marine sediment metagenome</name>
    <dbReference type="NCBI Taxonomy" id="412755"/>
    <lineage>
        <taxon>unclassified sequences</taxon>
        <taxon>metagenomes</taxon>
        <taxon>ecological metagenomes</taxon>
    </lineage>
</organism>